<dbReference type="OrthoDB" id="8455288at2"/>
<dbReference type="InterPro" id="IPR010260">
    <property type="entry name" value="AlpA"/>
</dbReference>
<comment type="caution">
    <text evidence="1">The sequence shown here is derived from an EMBL/GenBank/DDBJ whole genome shotgun (WGS) entry which is preliminary data.</text>
</comment>
<dbReference type="Pfam" id="PF05930">
    <property type="entry name" value="Phage_AlpA"/>
    <property type="match status" value="1"/>
</dbReference>
<organism evidence="1 2">
    <name type="scientific">Shewanella canadensis</name>
    <dbReference type="NCBI Taxonomy" id="271096"/>
    <lineage>
        <taxon>Bacteria</taxon>
        <taxon>Pseudomonadati</taxon>
        <taxon>Pseudomonadota</taxon>
        <taxon>Gammaproteobacteria</taxon>
        <taxon>Alteromonadales</taxon>
        <taxon>Shewanellaceae</taxon>
        <taxon>Shewanella</taxon>
    </lineage>
</organism>
<keyword evidence="2" id="KW-1185">Reference proteome</keyword>
<dbReference type="PANTHER" id="PTHR36154">
    <property type="entry name" value="DNA-BINDING TRANSCRIPTIONAL ACTIVATOR ALPA"/>
    <property type="match status" value="1"/>
</dbReference>
<sequence length="66" mass="7396">MTNKIIRLPEVKAKTGWSTSTIYLHMSKGIFPKAISLGERAVGWLEADIDQWLDERIAASKAANHE</sequence>
<protein>
    <submittedName>
        <fullName evidence="1">AlpA family transcriptional regulator</fullName>
    </submittedName>
</protein>
<name>A0A3S0KYT6_9GAMM</name>
<evidence type="ECO:0000313" key="1">
    <source>
        <dbReference type="EMBL" id="RTR40553.1"/>
    </source>
</evidence>
<gene>
    <name evidence="1" type="ORF">EKG38_01120</name>
</gene>
<evidence type="ECO:0000313" key="2">
    <source>
        <dbReference type="Proteomes" id="UP000267448"/>
    </source>
</evidence>
<dbReference type="EMBL" id="RXNU01000001">
    <property type="protein sequence ID" value="RTR40553.1"/>
    <property type="molecule type" value="Genomic_DNA"/>
</dbReference>
<dbReference type="InterPro" id="IPR009061">
    <property type="entry name" value="DNA-bd_dom_put_sf"/>
</dbReference>
<dbReference type="AlphaFoldDB" id="A0A3S0KYT6"/>
<proteinExistence type="predicted"/>
<accession>A0A3S0KYT6</accession>
<dbReference type="PANTHER" id="PTHR36154:SF1">
    <property type="entry name" value="DNA-BINDING TRANSCRIPTIONAL ACTIVATOR ALPA"/>
    <property type="match status" value="1"/>
</dbReference>
<dbReference type="SUPFAM" id="SSF46955">
    <property type="entry name" value="Putative DNA-binding domain"/>
    <property type="match status" value="1"/>
</dbReference>
<dbReference type="RefSeq" id="WP_126517890.1">
    <property type="nucleotide sequence ID" value="NZ_RXNU01000001.1"/>
</dbReference>
<reference evidence="1 2" key="1">
    <citation type="submission" date="2018-12" db="EMBL/GenBank/DDBJ databases">
        <authorList>
            <person name="Yu L."/>
        </authorList>
    </citation>
    <scope>NUCLEOTIDE SEQUENCE [LARGE SCALE GENOMIC DNA]</scope>
    <source>
        <strain evidence="1 2">HAW-EB2</strain>
    </source>
</reference>
<dbReference type="Proteomes" id="UP000267448">
    <property type="component" value="Unassembled WGS sequence"/>
</dbReference>
<dbReference type="Gene3D" id="1.10.238.160">
    <property type="match status" value="1"/>
</dbReference>
<dbReference type="InterPro" id="IPR052931">
    <property type="entry name" value="Prophage_regulatory_activator"/>
</dbReference>